<reference evidence="5 6" key="1">
    <citation type="submission" date="2024-06" db="EMBL/GenBank/DDBJ databases">
        <title>Complete genome of Phlyctema vagabunda strain 19-DSS-EL-015.</title>
        <authorList>
            <person name="Fiorenzani C."/>
        </authorList>
    </citation>
    <scope>NUCLEOTIDE SEQUENCE [LARGE SCALE GENOMIC DNA]</scope>
    <source>
        <strain evidence="5 6">19-DSS-EL-015</strain>
    </source>
</reference>
<dbReference type="PANTHER" id="PTHR21686:SF12">
    <property type="entry name" value="DEOXYNUCLEOTIDYLTRANSFERASE TERMINAL-INTERACTING PROTEIN 2"/>
    <property type="match status" value="1"/>
</dbReference>
<gene>
    <name evidence="5" type="ORF">PVAG01_02571</name>
</gene>
<organism evidence="5 6">
    <name type="scientific">Phlyctema vagabunda</name>
    <dbReference type="NCBI Taxonomy" id="108571"/>
    <lineage>
        <taxon>Eukaryota</taxon>
        <taxon>Fungi</taxon>
        <taxon>Dikarya</taxon>
        <taxon>Ascomycota</taxon>
        <taxon>Pezizomycotina</taxon>
        <taxon>Leotiomycetes</taxon>
        <taxon>Helotiales</taxon>
        <taxon>Dermateaceae</taxon>
        <taxon>Phlyctema</taxon>
    </lineage>
</organism>
<feature type="compositionally biased region" description="Low complexity" evidence="3">
    <location>
        <begin position="31"/>
        <end position="45"/>
    </location>
</feature>
<dbReference type="InterPro" id="IPR039883">
    <property type="entry name" value="Fcf2/DNTTIP2"/>
</dbReference>
<dbReference type="InterPro" id="IPR014810">
    <property type="entry name" value="Fcf2_C"/>
</dbReference>
<feature type="domain" description="Fcf2 pre-rRNA processing C-terminal" evidence="4">
    <location>
        <begin position="99"/>
        <end position="194"/>
    </location>
</feature>
<evidence type="ECO:0000313" key="6">
    <source>
        <dbReference type="Proteomes" id="UP001629113"/>
    </source>
</evidence>
<feature type="region of interest" description="Disordered" evidence="3">
    <location>
        <begin position="26"/>
        <end position="55"/>
    </location>
</feature>
<dbReference type="Pfam" id="PF08698">
    <property type="entry name" value="Fcf2"/>
    <property type="match status" value="1"/>
</dbReference>
<proteinExistence type="predicted"/>
<evidence type="ECO:0000259" key="4">
    <source>
        <dbReference type="Pfam" id="PF08698"/>
    </source>
</evidence>
<comment type="subcellular location">
    <subcellularLocation>
        <location evidence="1">Nucleus</location>
        <location evidence="1">Nucleolus</location>
    </subcellularLocation>
</comment>
<evidence type="ECO:0000256" key="1">
    <source>
        <dbReference type="ARBA" id="ARBA00004604"/>
    </source>
</evidence>
<dbReference type="EMBL" id="JBFCZG010000002">
    <property type="protein sequence ID" value="KAL3425780.1"/>
    <property type="molecule type" value="Genomic_DNA"/>
</dbReference>
<feature type="compositionally biased region" description="Polar residues" evidence="3">
    <location>
        <begin position="46"/>
        <end position="55"/>
    </location>
</feature>
<feature type="region of interest" description="Disordered" evidence="3">
    <location>
        <begin position="89"/>
        <end position="109"/>
    </location>
</feature>
<keyword evidence="6" id="KW-1185">Reference proteome</keyword>
<dbReference type="PANTHER" id="PTHR21686">
    <property type="entry name" value="DEOXYNUCLEOTIDYLTRANSFERASE TERMINAL-INTERACTING PROTEIN 2"/>
    <property type="match status" value="1"/>
</dbReference>
<keyword evidence="2" id="KW-0539">Nucleus</keyword>
<evidence type="ECO:0000256" key="3">
    <source>
        <dbReference type="SAM" id="MobiDB-lite"/>
    </source>
</evidence>
<sequence>MADDNDLSEEKILELLQNAEQRLKLSQQNGQSLIQSTSLSSLQKSIANGTPEQTPSYLTSTGQGFHLNSAQVARPEERKLANGIRRVDEPVKVSSSKDKKADAGPAHFNMPRTVVTPELKRDLQLLKMRAVLDPKRFYKKENAKAQIPEFSQVGTVIEGPTEYFSARLSNKDRKRTFVEEVLAGEKDNKRFKSKYGEIVASKSSGKKAHYKKLKEMRRGGSSKG</sequence>
<protein>
    <recommendedName>
        <fullName evidence="4">Fcf2 pre-rRNA processing C-terminal domain-containing protein</fullName>
    </recommendedName>
</protein>
<accession>A0ABR4PR77</accession>
<comment type="caution">
    <text evidence="5">The sequence shown here is derived from an EMBL/GenBank/DDBJ whole genome shotgun (WGS) entry which is preliminary data.</text>
</comment>
<feature type="compositionally biased region" description="Basic and acidic residues" evidence="3">
    <location>
        <begin position="89"/>
        <end position="102"/>
    </location>
</feature>
<name>A0ABR4PR77_9HELO</name>
<evidence type="ECO:0000256" key="2">
    <source>
        <dbReference type="ARBA" id="ARBA00023242"/>
    </source>
</evidence>
<evidence type="ECO:0000313" key="5">
    <source>
        <dbReference type="EMBL" id="KAL3425780.1"/>
    </source>
</evidence>
<dbReference type="Proteomes" id="UP001629113">
    <property type="component" value="Unassembled WGS sequence"/>
</dbReference>